<evidence type="ECO:0000313" key="4">
    <source>
        <dbReference type="Proteomes" id="UP000579281"/>
    </source>
</evidence>
<keyword evidence="1" id="KW-0472">Membrane</keyword>
<gene>
    <name evidence="3" type="ORF">HNQ80_003671</name>
</gene>
<dbReference type="InterPro" id="IPR000326">
    <property type="entry name" value="PAP2/HPO"/>
</dbReference>
<feature type="transmembrane region" description="Helical" evidence="1">
    <location>
        <begin position="196"/>
        <end position="217"/>
    </location>
</feature>
<comment type="caution">
    <text evidence="3">The sequence shown here is derived from an EMBL/GenBank/DDBJ whole genome shotgun (WGS) entry which is preliminary data.</text>
</comment>
<dbReference type="RefSeq" id="WP_184312047.1">
    <property type="nucleotide sequence ID" value="NZ_JACHEN010000025.1"/>
</dbReference>
<dbReference type="SMART" id="SM00014">
    <property type="entry name" value="acidPPc"/>
    <property type="match status" value="1"/>
</dbReference>
<sequence>MKKKINLLRAMGEFKKYAFIGMAAALVLLYLFIQWMNITLVEKRMEHIDQLIMEGIHEFYAPILTKIALVVTYLGTGKFYVMFCLFLFWFLFKRRNYIEIFALVTTLLGGYGLNELLKAIIQRERPNLYEVIETGFSFPSGHAMVSLCFYGMAAHLITRKAKKSKWRWEIWTLAGLLIAAIGLSRIYLGVHWFSDVVAGFIDGSIWLICCIIGTEVAHRAYQNRD</sequence>
<feature type="transmembrane region" description="Helical" evidence="1">
    <location>
        <begin position="100"/>
        <end position="121"/>
    </location>
</feature>
<feature type="transmembrane region" description="Helical" evidence="1">
    <location>
        <begin position="16"/>
        <end position="36"/>
    </location>
</feature>
<keyword evidence="3" id="KW-0378">Hydrolase</keyword>
<dbReference type="GO" id="GO:0050380">
    <property type="term" value="F:undecaprenyl-diphosphatase activity"/>
    <property type="evidence" value="ECO:0007669"/>
    <property type="project" value="UniProtKB-EC"/>
</dbReference>
<keyword evidence="4" id="KW-1185">Reference proteome</keyword>
<feature type="transmembrane region" description="Helical" evidence="1">
    <location>
        <begin position="141"/>
        <end position="158"/>
    </location>
</feature>
<evidence type="ECO:0000259" key="2">
    <source>
        <dbReference type="SMART" id="SM00014"/>
    </source>
</evidence>
<dbReference type="InterPro" id="IPR036938">
    <property type="entry name" value="PAP2/HPO_sf"/>
</dbReference>
<keyword evidence="1" id="KW-1133">Transmembrane helix</keyword>
<accession>A0A841KZ04</accession>
<feature type="domain" description="Phosphatidic acid phosphatase type 2/haloperoxidase" evidence="2">
    <location>
        <begin position="99"/>
        <end position="211"/>
    </location>
</feature>
<dbReference type="PANTHER" id="PTHR14969">
    <property type="entry name" value="SPHINGOSINE-1-PHOSPHATE PHOSPHOHYDROLASE"/>
    <property type="match status" value="1"/>
</dbReference>
<dbReference type="AlphaFoldDB" id="A0A841KZ04"/>
<keyword evidence="1" id="KW-0812">Transmembrane</keyword>
<dbReference type="SUPFAM" id="SSF48317">
    <property type="entry name" value="Acid phosphatase/Vanadium-dependent haloperoxidase"/>
    <property type="match status" value="1"/>
</dbReference>
<dbReference type="PANTHER" id="PTHR14969:SF13">
    <property type="entry name" value="AT30094P"/>
    <property type="match status" value="1"/>
</dbReference>
<dbReference type="CDD" id="cd03392">
    <property type="entry name" value="PAP2_like_2"/>
    <property type="match status" value="1"/>
</dbReference>
<reference evidence="3 4" key="1">
    <citation type="submission" date="2020-08" db="EMBL/GenBank/DDBJ databases">
        <title>Genomic Encyclopedia of Type Strains, Phase IV (KMG-IV): sequencing the most valuable type-strain genomes for metagenomic binning, comparative biology and taxonomic classification.</title>
        <authorList>
            <person name="Goeker M."/>
        </authorList>
    </citation>
    <scope>NUCLEOTIDE SEQUENCE [LARGE SCALE GENOMIC DNA]</scope>
    <source>
        <strain evidence="3 4">DSM 103526</strain>
    </source>
</reference>
<feature type="transmembrane region" description="Helical" evidence="1">
    <location>
        <begin position="170"/>
        <end position="190"/>
    </location>
</feature>
<name>A0A841KZ04_9FIRM</name>
<dbReference type="Pfam" id="PF01569">
    <property type="entry name" value="PAP2"/>
    <property type="match status" value="1"/>
</dbReference>
<feature type="transmembrane region" description="Helical" evidence="1">
    <location>
        <begin position="67"/>
        <end position="91"/>
    </location>
</feature>
<evidence type="ECO:0000313" key="3">
    <source>
        <dbReference type="EMBL" id="MBB6217548.1"/>
    </source>
</evidence>
<evidence type="ECO:0000256" key="1">
    <source>
        <dbReference type="SAM" id="Phobius"/>
    </source>
</evidence>
<dbReference type="EC" id="3.6.1.27" evidence="3"/>
<proteinExistence type="predicted"/>
<protein>
    <submittedName>
        <fullName evidence="3">Undecaprenyl-diphosphatase</fullName>
        <ecNumber evidence="3">3.6.1.27</ecNumber>
    </submittedName>
</protein>
<dbReference type="EMBL" id="JACHEN010000025">
    <property type="protein sequence ID" value="MBB6217548.1"/>
    <property type="molecule type" value="Genomic_DNA"/>
</dbReference>
<organism evidence="3 4">
    <name type="scientific">Anaerosolibacter carboniphilus</name>
    <dbReference type="NCBI Taxonomy" id="1417629"/>
    <lineage>
        <taxon>Bacteria</taxon>
        <taxon>Bacillati</taxon>
        <taxon>Bacillota</taxon>
        <taxon>Clostridia</taxon>
        <taxon>Peptostreptococcales</taxon>
        <taxon>Thermotaleaceae</taxon>
        <taxon>Anaerosolibacter</taxon>
    </lineage>
</organism>
<dbReference type="Proteomes" id="UP000579281">
    <property type="component" value="Unassembled WGS sequence"/>
</dbReference>
<dbReference type="Gene3D" id="1.20.144.10">
    <property type="entry name" value="Phosphatidic acid phosphatase type 2/haloperoxidase"/>
    <property type="match status" value="2"/>
</dbReference>